<evidence type="ECO:0000256" key="7">
    <source>
        <dbReference type="ARBA" id="ARBA00023054"/>
    </source>
</evidence>
<dbReference type="AlphaFoldDB" id="A0A165HX16"/>
<keyword evidence="12" id="KW-1185">Reference proteome</keyword>
<evidence type="ECO:0000313" key="11">
    <source>
        <dbReference type="EMBL" id="KZF24044.1"/>
    </source>
</evidence>
<keyword evidence="6" id="KW-0995">Kinetochore</keyword>
<keyword evidence="4" id="KW-0132">Cell division</keyword>
<dbReference type="InterPro" id="IPR008685">
    <property type="entry name" value="Centromere_Mis12"/>
</dbReference>
<keyword evidence="9" id="KW-0137">Centromere</keyword>
<feature type="compositionally biased region" description="Low complexity" evidence="10">
    <location>
        <begin position="337"/>
        <end position="350"/>
    </location>
</feature>
<dbReference type="InParanoid" id="A0A165HX16"/>
<dbReference type="GO" id="GO:0005634">
    <property type="term" value="C:nucleus"/>
    <property type="evidence" value="ECO:0007669"/>
    <property type="project" value="InterPro"/>
</dbReference>
<evidence type="ECO:0000256" key="9">
    <source>
        <dbReference type="ARBA" id="ARBA00023328"/>
    </source>
</evidence>
<reference evidence="11 12" key="1">
    <citation type="journal article" date="2016" name="Fungal Biol.">
        <title>The genome of Xylona heveae provides a window into fungal endophytism.</title>
        <authorList>
            <person name="Gazis R."/>
            <person name="Kuo A."/>
            <person name="Riley R."/>
            <person name="LaButti K."/>
            <person name="Lipzen A."/>
            <person name="Lin J."/>
            <person name="Amirebrahimi M."/>
            <person name="Hesse C.N."/>
            <person name="Spatafora J.W."/>
            <person name="Henrissat B."/>
            <person name="Hainaut M."/>
            <person name="Grigoriev I.V."/>
            <person name="Hibbett D.S."/>
        </authorList>
    </citation>
    <scope>NUCLEOTIDE SEQUENCE [LARGE SCALE GENOMIC DNA]</scope>
    <source>
        <strain evidence="11 12">TC161</strain>
    </source>
</reference>
<dbReference type="Proteomes" id="UP000076632">
    <property type="component" value="Unassembled WGS sequence"/>
</dbReference>
<keyword evidence="7" id="KW-0175">Coiled coil</keyword>
<dbReference type="OrthoDB" id="1884855at2759"/>
<comment type="similarity">
    <text evidence="2">Belongs to the mis12 family.</text>
</comment>
<feature type="compositionally biased region" description="Gly residues" evidence="10">
    <location>
        <begin position="405"/>
        <end position="424"/>
    </location>
</feature>
<accession>A0A165HX16</accession>
<evidence type="ECO:0000256" key="1">
    <source>
        <dbReference type="ARBA" id="ARBA00004629"/>
    </source>
</evidence>
<sequence length="479" mass="49891">MSKQNSEATSLLTEHLRYTPLSLIDDIINAMNTLIYHAVSSVENGLLSTSPEVLGFGNSGAGADSIPDTDGDGNVVYPEAKLEIENGVHQLETLLESAVDKDFDKLEIYTLRSILSVPEELVPWVRLAHYEGLSFNSPSTATAESDSPTPESINLQRRKLRETQKLHAALLQEREQNALIIEQLRALRSGTLPVPSTSSSSSSSNLSSNLKTEPQSLENTKKPSDTQQQQSLISPFSFLFNAPSAQALGVGATSASTSLPAPASTSSLSASTSSALPSSSSSGPSRPSPLATNAEFLISQLSALRTALDNLRPRLSSSSAPSSYPPPSSAAADDHAAAAQRPTSRAARTQYIESQTRRHMQRTARMDLDDQGAPRHGGEYQRPGRKIDPDEVRSLETFAGVLRGAGAGAGAEGGGGGAGVGGGITSHSPSGGSGSGGEIDSGNPNGRSGQNDGDVEMSNTDTSAPTAIDTHADGDASTT</sequence>
<feature type="compositionally biased region" description="Low complexity" evidence="10">
    <location>
        <begin position="196"/>
        <end position="210"/>
    </location>
</feature>
<feature type="compositionally biased region" description="Basic and acidic residues" evidence="10">
    <location>
        <begin position="470"/>
        <end position="479"/>
    </location>
</feature>
<dbReference type="PANTHER" id="PTHR14527:SF2">
    <property type="entry name" value="PROTEIN MIS12 HOMOLOG"/>
    <property type="match status" value="1"/>
</dbReference>
<evidence type="ECO:0000256" key="4">
    <source>
        <dbReference type="ARBA" id="ARBA00022618"/>
    </source>
</evidence>
<keyword evidence="3" id="KW-0158">Chromosome</keyword>
<evidence type="ECO:0000256" key="6">
    <source>
        <dbReference type="ARBA" id="ARBA00022838"/>
    </source>
</evidence>
<dbReference type="GO" id="GO:0051301">
    <property type="term" value="P:cell division"/>
    <property type="evidence" value="ECO:0007669"/>
    <property type="project" value="UniProtKB-KW"/>
</dbReference>
<feature type="region of interest" description="Disordered" evidence="10">
    <location>
        <begin position="405"/>
        <end position="479"/>
    </location>
</feature>
<protein>
    <submittedName>
        <fullName evidence="11">Mis12-domain-containing protein</fullName>
    </submittedName>
</protein>
<evidence type="ECO:0000256" key="5">
    <source>
        <dbReference type="ARBA" id="ARBA00022776"/>
    </source>
</evidence>
<organism evidence="11 12">
    <name type="scientific">Xylona heveae (strain CBS 132557 / TC161)</name>
    <dbReference type="NCBI Taxonomy" id="1328760"/>
    <lineage>
        <taxon>Eukaryota</taxon>
        <taxon>Fungi</taxon>
        <taxon>Dikarya</taxon>
        <taxon>Ascomycota</taxon>
        <taxon>Pezizomycotina</taxon>
        <taxon>Xylonomycetes</taxon>
        <taxon>Xylonales</taxon>
        <taxon>Xylonaceae</taxon>
        <taxon>Xylona</taxon>
    </lineage>
</organism>
<dbReference type="GeneID" id="28902066"/>
<dbReference type="GO" id="GO:0000070">
    <property type="term" value="P:mitotic sister chromatid segregation"/>
    <property type="evidence" value="ECO:0007669"/>
    <property type="project" value="TreeGrafter"/>
</dbReference>
<dbReference type="GO" id="GO:0000444">
    <property type="term" value="C:MIS12/MIND type complex"/>
    <property type="evidence" value="ECO:0007669"/>
    <property type="project" value="TreeGrafter"/>
</dbReference>
<evidence type="ECO:0000256" key="10">
    <source>
        <dbReference type="SAM" id="MobiDB-lite"/>
    </source>
</evidence>
<evidence type="ECO:0000256" key="2">
    <source>
        <dbReference type="ARBA" id="ARBA00008643"/>
    </source>
</evidence>
<evidence type="ECO:0000313" key="12">
    <source>
        <dbReference type="Proteomes" id="UP000076632"/>
    </source>
</evidence>
<dbReference type="STRING" id="1328760.A0A165HX16"/>
<dbReference type="GO" id="GO:0051382">
    <property type="term" value="P:kinetochore assembly"/>
    <property type="evidence" value="ECO:0007669"/>
    <property type="project" value="TreeGrafter"/>
</dbReference>
<evidence type="ECO:0000256" key="8">
    <source>
        <dbReference type="ARBA" id="ARBA00023306"/>
    </source>
</evidence>
<feature type="region of interest" description="Disordered" evidence="10">
    <location>
        <begin position="254"/>
        <end position="289"/>
    </location>
</feature>
<dbReference type="RefSeq" id="XP_018189599.1">
    <property type="nucleotide sequence ID" value="XM_018336929.1"/>
</dbReference>
<name>A0A165HX16_XYLHT</name>
<feature type="compositionally biased region" description="Basic and acidic residues" evidence="10">
    <location>
        <begin position="364"/>
        <end position="379"/>
    </location>
</feature>
<dbReference type="OMA" id="EHFSYPP"/>
<feature type="region of interest" description="Disordered" evidence="10">
    <location>
        <begin position="192"/>
        <end position="229"/>
    </location>
</feature>
<feature type="compositionally biased region" description="Polar residues" evidence="10">
    <location>
        <begin position="443"/>
        <end position="465"/>
    </location>
</feature>
<gene>
    <name evidence="11" type="ORF">L228DRAFT_87288</name>
</gene>
<dbReference type="PANTHER" id="PTHR14527">
    <property type="entry name" value="PROTEIN MIS12 HOMOLOG"/>
    <property type="match status" value="1"/>
</dbReference>
<comment type="subcellular location">
    <subcellularLocation>
        <location evidence="1">Chromosome</location>
        <location evidence="1">Centromere</location>
        <location evidence="1">Kinetochore</location>
    </subcellularLocation>
</comment>
<proteinExistence type="inferred from homology"/>
<keyword evidence="8" id="KW-0131">Cell cycle</keyword>
<dbReference type="EMBL" id="KV407456">
    <property type="protein sequence ID" value="KZF24044.1"/>
    <property type="molecule type" value="Genomic_DNA"/>
</dbReference>
<keyword evidence="5" id="KW-0498">Mitosis</keyword>
<feature type="region of interest" description="Disordered" evidence="10">
    <location>
        <begin position="313"/>
        <end position="390"/>
    </location>
</feature>
<dbReference type="Pfam" id="PF05859">
    <property type="entry name" value="Mis12"/>
    <property type="match status" value="1"/>
</dbReference>
<evidence type="ECO:0000256" key="3">
    <source>
        <dbReference type="ARBA" id="ARBA00022454"/>
    </source>
</evidence>